<name>A0A4R2F9D7_9GAMM</name>
<feature type="signal peptide" evidence="1">
    <location>
        <begin position="1"/>
        <end position="23"/>
    </location>
</feature>
<evidence type="ECO:0000313" key="3">
    <source>
        <dbReference type="Proteomes" id="UP000294832"/>
    </source>
</evidence>
<evidence type="ECO:0000256" key="1">
    <source>
        <dbReference type="SAM" id="SignalP"/>
    </source>
</evidence>
<dbReference type="Proteomes" id="UP000294832">
    <property type="component" value="Unassembled WGS sequence"/>
</dbReference>
<gene>
    <name evidence="2" type="ORF">EDC91_11230</name>
</gene>
<keyword evidence="3" id="KW-1185">Reference proteome</keyword>
<feature type="chain" id="PRO_5020346233" description="Outer membrane protein TolC" evidence="1">
    <location>
        <begin position="24"/>
        <end position="392"/>
    </location>
</feature>
<reference evidence="2 3" key="1">
    <citation type="submission" date="2019-03" db="EMBL/GenBank/DDBJ databases">
        <title>Freshwater and sediment microbial communities from various areas in North America, analyzing microbe dynamics in response to fracking.</title>
        <authorList>
            <person name="Lamendella R."/>
        </authorList>
    </citation>
    <scope>NUCLEOTIDE SEQUENCE [LARGE SCALE GENOMIC DNA]</scope>
    <source>
        <strain evidence="2 3">74A</strain>
    </source>
</reference>
<dbReference type="AlphaFoldDB" id="A0A4R2F9D7"/>
<dbReference type="OrthoDB" id="5755469at2"/>
<dbReference type="RefSeq" id="WP_133038916.1">
    <property type="nucleotide sequence ID" value="NZ_SLWF01000012.1"/>
</dbReference>
<protein>
    <recommendedName>
        <fullName evidence="4">Outer membrane protein TolC</fullName>
    </recommendedName>
</protein>
<dbReference type="SUPFAM" id="SSF56954">
    <property type="entry name" value="Outer membrane efflux proteins (OEP)"/>
    <property type="match status" value="1"/>
</dbReference>
<dbReference type="EMBL" id="SLWF01000012">
    <property type="protein sequence ID" value="TCN84257.1"/>
    <property type="molecule type" value="Genomic_DNA"/>
</dbReference>
<sequence length="392" mass="44268">MKFRNYTLVLVMLVPALTLSATADEARTALLKQAQSRLHNYTAQLTPIYQSSDWLIGLPTISISHLQGLDSRRSYEQQLSLNLPFKSPSMQRIDAELRPLDEQLQQQQSKLQQLYLSGLIRQYWWQQQLATAELAQQQHKQQLLQQLLTRQQALSHSGEAPTSQLLMLQKELLDLQLLTLPLKQQLASASDTLRRLTGLSQLPSLDESNRILPEDDGINNPLWQLASIQLQRQRLLGKAMADGSNTPWILSVNAKNTATPGMEEQALGLALDIPLPVSSGLSQQEVGTLVEQQLNLQQQQQQLMLQTHLQLDELHQQQTQLQQQQLLLQQTLALTQQLTDALAATKQQGLAQYQAWLRSYVEMLDNESRLALNQLAQSQLHSKQLQALGVTL</sequence>
<evidence type="ECO:0000313" key="2">
    <source>
        <dbReference type="EMBL" id="TCN84257.1"/>
    </source>
</evidence>
<comment type="caution">
    <text evidence="2">The sequence shown here is derived from an EMBL/GenBank/DDBJ whole genome shotgun (WGS) entry which is preliminary data.</text>
</comment>
<organism evidence="2 3">
    <name type="scientific">Shewanella fodinae</name>
    <dbReference type="NCBI Taxonomy" id="552357"/>
    <lineage>
        <taxon>Bacteria</taxon>
        <taxon>Pseudomonadati</taxon>
        <taxon>Pseudomonadota</taxon>
        <taxon>Gammaproteobacteria</taxon>
        <taxon>Alteromonadales</taxon>
        <taxon>Shewanellaceae</taxon>
        <taxon>Shewanella</taxon>
    </lineage>
</organism>
<accession>A0A4R2F9D7</accession>
<keyword evidence="1" id="KW-0732">Signal</keyword>
<dbReference type="Gene3D" id="1.20.1600.10">
    <property type="entry name" value="Outer membrane efflux proteins (OEP)"/>
    <property type="match status" value="1"/>
</dbReference>
<proteinExistence type="predicted"/>
<evidence type="ECO:0008006" key="4">
    <source>
        <dbReference type="Google" id="ProtNLM"/>
    </source>
</evidence>